<keyword evidence="2" id="KW-1185">Reference proteome</keyword>
<feature type="non-terminal residue" evidence="1">
    <location>
        <position position="56"/>
    </location>
</feature>
<evidence type="ECO:0000313" key="2">
    <source>
        <dbReference type="Proteomes" id="UP000708208"/>
    </source>
</evidence>
<dbReference type="EMBL" id="CAJVCH010058393">
    <property type="protein sequence ID" value="CAG7719076.1"/>
    <property type="molecule type" value="Genomic_DNA"/>
</dbReference>
<gene>
    <name evidence="1" type="ORF">AFUS01_LOCUS8417</name>
</gene>
<protein>
    <submittedName>
        <fullName evidence="1">Uncharacterized protein</fullName>
    </submittedName>
</protein>
<organism evidence="1 2">
    <name type="scientific">Allacma fusca</name>
    <dbReference type="NCBI Taxonomy" id="39272"/>
    <lineage>
        <taxon>Eukaryota</taxon>
        <taxon>Metazoa</taxon>
        <taxon>Ecdysozoa</taxon>
        <taxon>Arthropoda</taxon>
        <taxon>Hexapoda</taxon>
        <taxon>Collembola</taxon>
        <taxon>Symphypleona</taxon>
        <taxon>Sminthuridae</taxon>
        <taxon>Allacma</taxon>
    </lineage>
</organism>
<dbReference type="Proteomes" id="UP000708208">
    <property type="component" value="Unassembled WGS sequence"/>
</dbReference>
<feature type="non-terminal residue" evidence="1">
    <location>
        <position position="1"/>
    </location>
</feature>
<name>A0A8J2JES6_9HEXA</name>
<evidence type="ECO:0000313" key="1">
    <source>
        <dbReference type="EMBL" id="CAG7719076.1"/>
    </source>
</evidence>
<dbReference type="AlphaFoldDB" id="A0A8J2JES6"/>
<sequence>ACVQMLKSINGKGAQENVVRNILVISDWEGMQMTQVLHLPSEWFVMSSYDNYGSHK</sequence>
<accession>A0A8J2JES6</accession>
<comment type="caution">
    <text evidence="1">The sequence shown here is derived from an EMBL/GenBank/DDBJ whole genome shotgun (WGS) entry which is preliminary data.</text>
</comment>
<reference evidence="1" key="1">
    <citation type="submission" date="2021-06" db="EMBL/GenBank/DDBJ databases">
        <authorList>
            <person name="Hodson N. C."/>
            <person name="Mongue J. A."/>
            <person name="Jaron S. K."/>
        </authorList>
    </citation>
    <scope>NUCLEOTIDE SEQUENCE</scope>
</reference>
<proteinExistence type="predicted"/>